<gene>
    <name evidence="2" type="ORF">C4B25_03225</name>
</gene>
<sequence length="106" mass="11808">EMIDVPALFLTILITMLTYSISAGMAAGIIVFVVLNSIAGLRQYIDTKRGKPMFTVGDEGEIITSDIKGKTGVETKTNYWKRLNIPLLVMFVLAMVYFGTTVLYMY</sequence>
<keyword evidence="1" id="KW-0472">Membrane</keyword>
<evidence type="ECO:0000313" key="3">
    <source>
        <dbReference type="Proteomes" id="UP000291072"/>
    </source>
</evidence>
<feature type="transmembrane region" description="Helical" evidence="1">
    <location>
        <begin position="6"/>
        <end position="39"/>
    </location>
</feature>
<keyword evidence="1" id="KW-0812">Transmembrane</keyword>
<keyword evidence="1" id="KW-1133">Transmembrane helix</keyword>
<organism evidence="2 3">
    <name type="scientific">Mycoplasma todarodis</name>
    <dbReference type="NCBI Taxonomy" id="1937191"/>
    <lineage>
        <taxon>Bacteria</taxon>
        <taxon>Bacillati</taxon>
        <taxon>Mycoplasmatota</taxon>
        <taxon>Mollicutes</taxon>
        <taxon>Mycoplasmataceae</taxon>
        <taxon>Mycoplasma</taxon>
    </lineage>
</organism>
<feature type="transmembrane region" description="Helical" evidence="1">
    <location>
        <begin position="85"/>
        <end position="105"/>
    </location>
</feature>
<dbReference type="EMBL" id="PSZP01000025">
    <property type="protein sequence ID" value="TCG10695.1"/>
    <property type="molecule type" value="Genomic_DNA"/>
</dbReference>
<dbReference type="RefSeq" id="WP_168380687.1">
    <property type="nucleotide sequence ID" value="NZ_PSZP01000025.1"/>
</dbReference>
<protein>
    <submittedName>
        <fullName evidence="2">Uncharacterized protein</fullName>
    </submittedName>
</protein>
<dbReference type="AlphaFoldDB" id="A0A4R0XP05"/>
<evidence type="ECO:0000313" key="2">
    <source>
        <dbReference type="EMBL" id="TCG10695.1"/>
    </source>
</evidence>
<dbReference type="Proteomes" id="UP000291072">
    <property type="component" value="Unassembled WGS sequence"/>
</dbReference>
<reference evidence="2 3" key="1">
    <citation type="submission" date="2018-02" db="EMBL/GenBank/DDBJ databases">
        <title>Mycoplasma marinum and Mycoplasma todarodis sp. nov., moderately halophilic and psychrotolerant mycoplasmas isolated from cephalopods.</title>
        <authorList>
            <person name="Viver T."/>
        </authorList>
    </citation>
    <scope>NUCLEOTIDE SEQUENCE [LARGE SCALE GENOMIC DNA]</scope>
    <source>
        <strain evidence="2 3">5H</strain>
    </source>
</reference>
<feature type="non-terminal residue" evidence="2">
    <location>
        <position position="1"/>
    </location>
</feature>
<proteinExistence type="predicted"/>
<name>A0A4R0XP05_9MOLU</name>
<evidence type="ECO:0000256" key="1">
    <source>
        <dbReference type="SAM" id="Phobius"/>
    </source>
</evidence>
<keyword evidence="3" id="KW-1185">Reference proteome</keyword>
<accession>A0A4R0XP05</accession>
<comment type="caution">
    <text evidence="2">The sequence shown here is derived from an EMBL/GenBank/DDBJ whole genome shotgun (WGS) entry which is preliminary data.</text>
</comment>